<dbReference type="InterPro" id="IPR006645">
    <property type="entry name" value="NGN-like_dom"/>
</dbReference>
<dbReference type="NCBIfam" id="NF033644">
    <property type="entry name" value="antiterm_UpxY"/>
    <property type="match status" value="1"/>
</dbReference>
<evidence type="ECO:0000313" key="7">
    <source>
        <dbReference type="Proteomes" id="UP000243525"/>
    </source>
</evidence>
<keyword evidence="1" id="KW-0889">Transcription antitermination</keyword>
<dbReference type="PANTHER" id="PTHR30265:SF4">
    <property type="entry name" value="KOW MOTIF FAMILY PROTEIN, EXPRESSED"/>
    <property type="match status" value="1"/>
</dbReference>
<feature type="domain" description="KOW" evidence="5">
    <location>
        <begin position="110"/>
        <end position="137"/>
    </location>
</feature>
<dbReference type="GO" id="GO:0031564">
    <property type="term" value="P:transcription antitermination"/>
    <property type="evidence" value="ECO:0007669"/>
    <property type="project" value="UniProtKB-KW"/>
</dbReference>
<comment type="caution">
    <text evidence="6">The sequence shown here is derived from an EMBL/GenBank/DDBJ whole genome shotgun (WGS) entry which is preliminary data.</text>
</comment>
<keyword evidence="7" id="KW-1185">Reference proteome</keyword>
<organism evidence="6 7">
    <name type="scientific">Mangrovibacterium marinum</name>
    <dbReference type="NCBI Taxonomy" id="1639118"/>
    <lineage>
        <taxon>Bacteria</taxon>
        <taxon>Pseudomonadati</taxon>
        <taxon>Bacteroidota</taxon>
        <taxon>Bacteroidia</taxon>
        <taxon>Marinilabiliales</taxon>
        <taxon>Prolixibacteraceae</taxon>
        <taxon>Mangrovibacterium</taxon>
    </lineage>
</organism>
<evidence type="ECO:0000256" key="3">
    <source>
        <dbReference type="ARBA" id="ARBA00023163"/>
    </source>
</evidence>
<evidence type="ECO:0000313" key="6">
    <source>
        <dbReference type="EMBL" id="PTN08273.1"/>
    </source>
</evidence>
<dbReference type="InterPro" id="IPR043425">
    <property type="entry name" value="NusG-like"/>
</dbReference>
<dbReference type="GO" id="GO:0006354">
    <property type="term" value="P:DNA-templated transcription elongation"/>
    <property type="evidence" value="ECO:0007669"/>
    <property type="project" value="InterPro"/>
</dbReference>
<feature type="domain" description="NusG-like N-terminal" evidence="4">
    <location>
        <begin position="1"/>
        <end position="97"/>
    </location>
</feature>
<gene>
    <name evidence="6" type="ORF">C8N47_1097</name>
</gene>
<name>A0A2T5C0W6_9BACT</name>
<dbReference type="InterPro" id="IPR005824">
    <property type="entry name" value="KOW"/>
</dbReference>
<dbReference type="InterPro" id="IPR008991">
    <property type="entry name" value="Translation_prot_SH3-like_sf"/>
</dbReference>
<dbReference type="Pfam" id="PF02357">
    <property type="entry name" value="NusG"/>
    <property type="match status" value="1"/>
</dbReference>
<dbReference type="SMART" id="SM00738">
    <property type="entry name" value="NGN"/>
    <property type="match status" value="1"/>
</dbReference>
<dbReference type="SUPFAM" id="SSF82679">
    <property type="entry name" value="N-utilization substance G protein NusG, N-terminal domain"/>
    <property type="match status" value="1"/>
</dbReference>
<dbReference type="OrthoDB" id="9796143at2"/>
<dbReference type="InterPro" id="IPR036735">
    <property type="entry name" value="NGN_dom_sf"/>
</dbReference>
<proteinExistence type="predicted"/>
<dbReference type="RefSeq" id="WP_146161499.1">
    <property type="nucleotide sequence ID" value="NZ_QAAD01000009.1"/>
</dbReference>
<dbReference type="SMART" id="SM00739">
    <property type="entry name" value="KOW"/>
    <property type="match status" value="1"/>
</dbReference>
<dbReference type="AlphaFoldDB" id="A0A2T5C0W6"/>
<dbReference type="Proteomes" id="UP000243525">
    <property type="component" value="Unassembled WGS sequence"/>
</dbReference>
<dbReference type="Gene3D" id="3.30.70.940">
    <property type="entry name" value="NusG, N-terminal domain"/>
    <property type="match status" value="1"/>
</dbReference>
<dbReference type="EMBL" id="QAAD01000009">
    <property type="protein sequence ID" value="PTN08273.1"/>
    <property type="molecule type" value="Genomic_DNA"/>
</dbReference>
<dbReference type="SUPFAM" id="SSF50104">
    <property type="entry name" value="Translation proteins SH3-like domain"/>
    <property type="match status" value="1"/>
</dbReference>
<keyword evidence="2" id="KW-0805">Transcription regulation</keyword>
<evidence type="ECO:0000259" key="5">
    <source>
        <dbReference type="SMART" id="SM00739"/>
    </source>
</evidence>
<sequence length="173" mass="20461">MKWYAVYVKAKHERKVFEMLQRRDIEAYLPLRKVVRQWSDRKKTVEEPLIRGYLFVRIDIRRYYETISVPGIINFVRFDNRPAIIPEHQINDLKLFLKNDIPGLEVTNERIKKGQLVKIRTGAFANFIGEISELRGRKRLLIRIDQLGCIIHADLGSNQVELIEAVEIERFGK</sequence>
<dbReference type="PANTHER" id="PTHR30265">
    <property type="entry name" value="RHO-INTERACTING TRANSCRIPTION TERMINATION FACTOR NUSG"/>
    <property type="match status" value="1"/>
</dbReference>
<keyword evidence="3" id="KW-0804">Transcription</keyword>
<dbReference type="CDD" id="cd09895">
    <property type="entry name" value="NGN_SP_UpxY"/>
    <property type="match status" value="1"/>
</dbReference>
<evidence type="ECO:0000259" key="4">
    <source>
        <dbReference type="SMART" id="SM00738"/>
    </source>
</evidence>
<protein>
    <submittedName>
        <fullName evidence="6">Transcription antitermination factor NusG</fullName>
    </submittedName>
</protein>
<evidence type="ECO:0000256" key="2">
    <source>
        <dbReference type="ARBA" id="ARBA00023015"/>
    </source>
</evidence>
<reference evidence="6 7" key="1">
    <citation type="submission" date="2018-04" db="EMBL/GenBank/DDBJ databases">
        <title>Genomic Encyclopedia of Archaeal and Bacterial Type Strains, Phase II (KMG-II): from individual species to whole genera.</title>
        <authorList>
            <person name="Goeker M."/>
        </authorList>
    </citation>
    <scope>NUCLEOTIDE SEQUENCE [LARGE SCALE GENOMIC DNA]</scope>
    <source>
        <strain evidence="6 7">DSM 28823</strain>
    </source>
</reference>
<evidence type="ECO:0000256" key="1">
    <source>
        <dbReference type="ARBA" id="ARBA00022814"/>
    </source>
</evidence>
<accession>A0A2T5C0W6</accession>